<keyword evidence="7" id="KW-0812">Transmembrane</keyword>
<dbReference type="InterPro" id="IPR000014">
    <property type="entry name" value="PAS"/>
</dbReference>
<dbReference type="Gene3D" id="3.30.565.10">
    <property type="entry name" value="Histidine kinase-like ATPase, C-terminal domain"/>
    <property type="match status" value="1"/>
</dbReference>
<dbReference type="InterPro" id="IPR005467">
    <property type="entry name" value="His_kinase_dom"/>
</dbReference>
<proteinExistence type="predicted"/>
<dbReference type="GO" id="GO:0006355">
    <property type="term" value="P:regulation of DNA-templated transcription"/>
    <property type="evidence" value="ECO:0007669"/>
    <property type="project" value="InterPro"/>
</dbReference>
<reference evidence="20" key="1">
    <citation type="submission" date="2015-09" db="EMBL/GenBank/DDBJ databases">
        <authorList>
            <person name="Daims H."/>
        </authorList>
    </citation>
    <scope>NUCLEOTIDE SEQUENCE [LARGE SCALE GENOMIC DNA]</scope>
</reference>
<dbReference type="Gene3D" id="3.30.450.20">
    <property type="entry name" value="PAS domain"/>
    <property type="match status" value="2"/>
</dbReference>
<dbReference type="Pfam" id="PF00512">
    <property type="entry name" value="HisKA"/>
    <property type="match status" value="1"/>
</dbReference>
<dbReference type="SMART" id="SM00388">
    <property type="entry name" value="HisKA"/>
    <property type="match status" value="1"/>
</dbReference>
<dbReference type="SUPFAM" id="SSF55785">
    <property type="entry name" value="PYP-like sensor domain (PAS domain)"/>
    <property type="match status" value="1"/>
</dbReference>
<dbReference type="SUPFAM" id="SSF47384">
    <property type="entry name" value="Homodimeric domain of signal transducing histidine kinase"/>
    <property type="match status" value="1"/>
</dbReference>
<dbReference type="CDD" id="cd18773">
    <property type="entry name" value="PDC1_HK_sensor"/>
    <property type="match status" value="1"/>
</dbReference>
<dbReference type="KEGG" id="nio:NITINOP_3386"/>
<evidence type="ECO:0000256" key="7">
    <source>
        <dbReference type="ARBA" id="ARBA00022692"/>
    </source>
</evidence>
<keyword evidence="20" id="KW-1185">Reference proteome</keyword>
<accession>A0A0S4KW52</accession>
<keyword evidence="5 14" id="KW-0597">Phosphoprotein</keyword>
<dbReference type="Gene3D" id="1.10.287.130">
    <property type="match status" value="1"/>
</dbReference>
<feature type="domain" description="PAS" evidence="18">
    <location>
        <begin position="384"/>
        <end position="437"/>
    </location>
</feature>
<dbReference type="Proteomes" id="UP000066284">
    <property type="component" value="Chromosome 1"/>
</dbReference>
<dbReference type="InterPro" id="IPR001789">
    <property type="entry name" value="Sig_transdc_resp-reg_receiver"/>
</dbReference>
<dbReference type="SUPFAM" id="SSF55874">
    <property type="entry name" value="ATPase domain of HSP90 chaperone/DNA topoisomerase II/histidine kinase"/>
    <property type="match status" value="1"/>
</dbReference>
<evidence type="ECO:0000256" key="6">
    <source>
        <dbReference type="ARBA" id="ARBA00022679"/>
    </source>
</evidence>
<evidence type="ECO:0000256" key="14">
    <source>
        <dbReference type="PROSITE-ProRule" id="PRU00169"/>
    </source>
</evidence>
<feature type="domain" description="Response regulatory" evidence="17">
    <location>
        <begin position="769"/>
        <end position="890"/>
    </location>
</feature>
<keyword evidence="6 19" id="KW-0808">Transferase</keyword>
<evidence type="ECO:0000256" key="5">
    <source>
        <dbReference type="ARBA" id="ARBA00022553"/>
    </source>
</evidence>
<dbReference type="InterPro" id="IPR035965">
    <property type="entry name" value="PAS-like_dom_sf"/>
</dbReference>
<evidence type="ECO:0000256" key="12">
    <source>
        <dbReference type="ARBA" id="ARBA00023012"/>
    </source>
</evidence>
<feature type="region of interest" description="Disordered" evidence="15">
    <location>
        <begin position="1"/>
        <end position="25"/>
    </location>
</feature>
<evidence type="ECO:0000256" key="1">
    <source>
        <dbReference type="ARBA" id="ARBA00000085"/>
    </source>
</evidence>
<dbReference type="SMART" id="SM00091">
    <property type="entry name" value="PAS"/>
    <property type="match status" value="1"/>
</dbReference>
<dbReference type="PROSITE" id="PS50112">
    <property type="entry name" value="PAS"/>
    <property type="match status" value="1"/>
</dbReference>
<keyword evidence="12" id="KW-0902">Two-component regulatory system</keyword>
<feature type="modified residue" description="4-aspartylphosphate" evidence="14">
    <location>
        <position position="977"/>
    </location>
</feature>
<dbReference type="PANTHER" id="PTHR45339:SF1">
    <property type="entry name" value="HYBRID SIGNAL TRANSDUCTION HISTIDINE KINASE J"/>
    <property type="match status" value="1"/>
</dbReference>
<dbReference type="NCBIfam" id="TIGR00229">
    <property type="entry name" value="sensory_box"/>
    <property type="match status" value="1"/>
</dbReference>
<dbReference type="PANTHER" id="PTHR45339">
    <property type="entry name" value="HYBRID SIGNAL TRANSDUCTION HISTIDINE KINASE J"/>
    <property type="match status" value="1"/>
</dbReference>
<dbReference type="SMART" id="SM00448">
    <property type="entry name" value="REC"/>
    <property type="match status" value="2"/>
</dbReference>
<keyword evidence="9 19" id="KW-0418">Kinase</keyword>
<dbReference type="EMBL" id="LN885086">
    <property type="protein sequence ID" value="CUQ68357.1"/>
    <property type="molecule type" value="Genomic_DNA"/>
</dbReference>
<dbReference type="EC" id="2.7.13.3" evidence="3"/>
<dbReference type="InterPro" id="IPR036890">
    <property type="entry name" value="HATPase_C_sf"/>
</dbReference>
<keyword evidence="8" id="KW-0547">Nucleotide-binding</keyword>
<dbReference type="SMART" id="SM00387">
    <property type="entry name" value="HATPase_c"/>
    <property type="match status" value="1"/>
</dbReference>
<feature type="modified residue" description="4-aspartylphosphate" evidence="14">
    <location>
        <position position="823"/>
    </location>
</feature>
<evidence type="ECO:0000259" key="16">
    <source>
        <dbReference type="PROSITE" id="PS50109"/>
    </source>
</evidence>
<evidence type="ECO:0000256" key="13">
    <source>
        <dbReference type="ARBA" id="ARBA00023136"/>
    </source>
</evidence>
<dbReference type="InterPro" id="IPR004358">
    <property type="entry name" value="Sig_transdc_His_kin-like_C"/>
</dbReference>
<dbReference type="AlphaFoldDB" id="A0A0S4KW52"/>
<evidence type="ECO:0000256" key="4">
    <source>
        <dbReference type="ARBA" id="ARBA00022475"/>
    </source>
</evidence>
<dbReference type="CDD" id="cd16922">
    <property type="entry name" value="HATPase_EvgS-ArcB-TorS-like"/>
    <property type="match status" value="1"/>
</dbReference>
<dbReference type="PRINTS" id="PR00344">
    <property type="entry name" value="BCTRLSENSOR"/>
</dbReference>
<dbReference type="InterPro" id="IPR003661">
    <property type="entry name" value="HisK_dim/P_dom"/>
</dbReference>
<keyword evidence="4" id="KW-1003">Cell membrane</keyword>
<dbReference type="InterPro" id="IPR036097">
    <property type="entry name" value="HisK_dim/P_sf"/>
</dbReference>
<evidence type="ECO:0000256" key="10">
    <source>
        <dbReference type="ARBA" id="ARBA00022840"/>
    </source>
</evidence>
<name>A0A0S4KW52_9BACT</name>
<dbReference type="CDD" id="cd00130">
    <property type="entry name" value="PAS"/>
    <property type="match status" value="1"/>
</dbReference>
<dbReference type="OrthoDB" id="9758705at2"/>
<dbReference type="CDD" id="cd00156">
    <property type="entry name" value="REC"/>
    <property type="match status" value="1"/>
</dbReference>
<keyword evidence="13" id="KW-0472">Membrane</keyword>
<dbReference type="PROSITE" id="PS50109">
    <property type="entry name" value="HIS_KIN"/>
    <property type="match status" value="1"/>
</dbReference>
<dbReference type="InterPro" id="IPR011006">
    <property type="entry name" value="CheY-like_superfamily"/>
</dbReference>
<gene>
    <name evidence="19" type="ORF">NITINOP_3386</name>
</gene>
<comment type="catalytic activity">
    <reaction evidence="1">
        <text>ATP + protein L-histidine = ADP + protein N-phospho-L-histidine.</text>
        <dbReference type="EC" id="2.7.13.3"/>
    </reaction>
</comment>
<dbReference type="InterPro" id="IPR013767">
    <property type="entry name" value="PAS_fold"/>
</dbReference>
<evidence type="ECO:0000256" key="8">
    <source>
        <dbReference type="ARBA" id="ARBA00022741"/>
    </source>
</evidence>
<evidence type="ECO:0000256" key="3">
    <source>
        <dbReference type="ARBA" id="ARBA00012438"/>
    </source>
</evidence>
<organism evidence="19 20">
    <name type="scientific">Candidatus Nitrospira inopinata</name>
    <dbReference type="NCBI Taxonomy" id="1715989"/>
    <lineage>
        <taxon>Bacteria</taxon>
        <taxon>Pseudomonadati</taxon>
        <taxon>Nitrospirota</taxon>
        <taxon>Nitrospiria</taxon>
        <taxon>Nitrospirales</taxon>
        <taxon>Nitrospiraceae</taxon>
        <taxon>Nitrospira</taxon>
    </lineage>
</organism>
<keyword evidence="10" id="KW-0067">ATP-binding</keyword>
<dbReference type="Pfam" id="PF00072">
    <property type="entry name" value="Response_reg"/>
    <property type="match status" value="2"/>
</dbReference>
<dbReference type="GO" id="GO:0000155">
    <property type="term" value="F:phosphorelay sensor kinase activity"/>
    <property type="evidence" value="ECO:0007669"/>
    <property type="project" value="InterPro"/>
</dbReference>
<evidence type="ECO:0000313" key="19">
    <source>
        <dbReference type="EMBL" id="CUQ68357.1"/>
    </source>
</evidence>
<evidence type="ECO:0000259" key="17">
    <source>
        <dbReference type="PROSITE" id="PS50110"/>
    </source>
</evidence>
<evidence type="ECO:0000313" key="20">
    <source>
        <dbReference type="Proteomes" id="UP000066284"/>
    </source>
</evidence>
<dbReference type="GO" id="GO:0005524">
    <property type="term" value="F:ATP binding"/>
    <property type="evidence" value="ECO:0007669"/>
    <property type="project" value="UniProtKB-KW"/>
</dbReference>
<evidence type="ECO:0000256" key="15">
    <source>
        <dbReference type="SAM" id="MobiDB-lite"/>
    </source>
</evidence>
<dbReference type="FunFam" id="1.10.287.130:FF:000003">
    <property type="entry name" value="Histidine kinase"/>
    <property type="match status" value="1"/>
</dbReference>
<evidence type="ECO:0000256" key="2">
    <source>
        <dbReference type="ARBA" id="ARBA00004651"/>
    </source>
</evidence>
<dbReference type="CDD" id="cd17546">
    <property type="entry name" value="REC_hyHK_CKI1_RcsC-like"/>
    <property type="match status" value="1"/>
</dbReference>
<evidence type="ECO:0000256" key="11">
    <source>
        <dbReference type="ARBA" id="ARBA00022989"/>
    </source>
</evidence>
<protein>
    <recommendedName>
        <fullName evidence="3">histidine kinase</fullName>
        <ecNumber evidence="3">2.7.13.3</ecNumber>
    </recommendedName>
</protein>
<comment type="subcellular location">
    <subcellularLocation>
        <location evidence="2">Cell membrane</location>
        <topology evidence="2">Multi-pass membrane protein</topology>
    </subcellularLocation>
</comment>
<dbReference type="InterPro" id="IPR003594">
    <property type="entry name" value="HATPase_dom"/>
</dbReference>
<dbReference type="CDD" id="cd00082">
    <property type="entry name" value="HisKA"/>
    <property type="match status" value="1"/>
</dbReference>
<dbReference type="Gene3D" id="3.40.50.2300">
    <property type="match status" value="2"/>
</dbReference>
<dbReference type="Pfam" id="PF00989">
    <property type="entry name" value="PAS"/>
    <property type="match status" value="1"/>
</dbReference>
<dbReference type="Pfam" id="PF02518">
    <property type="entry name" value="HATPase_c"/>
    <property type="match status" value="1"/>
</dbReference>
<dbReference type="PROSITE" id="PS50110">
    <property type="entry name" value="RESPONSE_REGULATORY"/>
    <property type="match status" value="2"/>
</dbReference>
<feature type="domain" description="Histidine kinase" evidence="16">
    <location>
        <begin position="529"/>
        <end position="750"/>
    </location>
</feature>
<sequence length="1064" mass="116231">MIREPFSGGADDLVTQKQGDRAGDASVLDTRRFSTDFSKVGPPRSRSWRSGLLNPPRWSPVLTVGSLLVALLVGGVVLRIIEDRFVAAAGESLALAAVDIAGKLDLQMAERYGDIQMLARSRPFQEGDVMAIAEHLRWMADTYAVYEWLAAVDARGRIIAATDEGRLGQSKEQQPWFRSVRDEGRVVAMEPRPSEDLGGAIVASLTAPIKGPSGEFLGAVTEEISLAVLEDCFARTVTALQAQWGSTVRIEYQFLNREGEVIADSHLREEGTVNLKRKGLPSAQLFDSAPPGFIEERHLRRQVDVVTGYAMTKGIEELDAFRWGILVRVDRDDLLAPIRTTITKIGLAGGGMILPLVGALLWSVRRQHESYAAAAEERGRAQDAERKFQHLIEAAPDAILVTDSEGRIVLSNRQAERLFGFPPDELAGQPIEMVVPEQFRVKHRAHRTSYATSPTIRSIRDGFDSVGRRRNGIEFPAEIRLSHAELSGGLLMITVIRDMTRQRRAERELLAAKESAEAAARAKSDFLATMSHEIRTPMNGVIGMTDLLLDTELTAEQREFAETIRDCGRHLLAIINDILDFSKGEAGKLTLESIDFDLRATTEGVVDLLAERAADKGLNLACLFHADVPTALRGDPGKLRQILLNLIGNAIKFAGQGEVVVTVGLVRRTDNEAIVRFEVADTGVGIEAEAQRRLFQPFVQADSSTTRKYGGTGLGLAICKQLVRLMDGQIGVESRVGKGSTFWFTVQFQVTPTTLPPFNTTVTNLKGCRLCVVDDHATNRRVIELYAEKWGASCLSAENGHQALQLLRDAARCHQGCDVAIIDSHMPGMSGLDLAKAVKADPLLAATRLVLLTSRGQRGDAVLARDAGCVAYLTKPVRETQLRECLAAVLNVAPASMTVEGNSGHYVPASNLITRHSLAEARMRDCPRILLAEDNVVNQKVAVRMLEKMGYRVDVVSNGREAVEAVSRVSYAMVLMDCQMPVMDGLRAAAEIRRQEARGVRLPIIAMTANVAVDDRAACLAAGMDDFVSKPVHAQTLAAVLARWCPASGCAGRTDLVARHHREE</sequence>
<dbReference type="STRING" id="1715989.NITINOP_3386"/>
<feature type="domain" description="Response regulatory" evidence="17">
    <location>
        <begin position="928"/>
        <end position="1045"/>
    </location>
</feature>
<evidence type="ECO:0000256" key="9">
    <source>
        <dbReference type="ARBA" id="ARBA00022777"/>
    </source>
</evidence>
<keyword evidence="11" id="KW-1133">Transmembrane helix</keyword>
<evidence type="ECO:0000259" key="18">
    <source>
        <dbReference type="PROSITE" id="PS50112"/>
    </source>
</evidence>
<dbReference type="FunFam" id="3.30.565.10:FF:000010">
    <property type="entry name" value="Sensor histidine kinase RcsC"/>
    <property type="match status" value="1"/>
</dbReference>
<dbReference type="SUPFAM" id="SSF52172">
    <property type="entry name" value="CheY-like"/>
    <property type="match status" value="2"/>
</dbReference>
<dbReference type="GO" id="GO:0005886">
    <property type="term" value="C:plasma membrane"/>
    <property type="evidence" value="ECO:0007669"/>
    <property type="project" value="UniProtKB-SubCell"/>
</dbReference>